<reference evidence="1 2" key="1">
    <citation type="submission" date="2017-03" db="EMBL/GenBank/DDBJ databases">
        <title>Widespread Adenine N6-methylation of Active Genes in Fungi.</title>
        <authorList>
            <consortium name="DOE Joint Genome Institute"/>
            <person name="Mondo S.J."/>
            <person name="Dannebaum R.O."/>
            <person name="Kuo R.C."/>
            <person name="Louie K.B."/>
            <person name="Bewick A.J."/>
            <person name="Labutti K."/>
            <person name="Haridas S."/>
            <person name="Kuo A."/>
            <person name="Salamov A."/>
            <person name="Ahrendt S.R."/>
            <person name="Lau R."/>
            <person name="Bowen B.P."/>
            <person name="Lipzen A."/>
            <person name="Sullivan W."/>
            <person name="Andreopoulos W.B."/>
            <person name="Clum A."/>
            <person name="Lindquist E."/>
            <person name="Daum C."/>
            <person name="Northen T.R."/>
            <person name="Ramamoorthy G."/>
            <person name="Schmitz R.J."/>
            <person name="Gryganskyi A."/>
            <person name="Culley D."/>
            <person name="Magnuson J."/>
            <person name="James T.Y."/>
            <person name="O'Malley M.A."/>
            <person name="Stajich J.E."/>
            <person name="Spatafora J.W."/>
            <person name="Visel A."/>
            <person name="Grigoriev I.V."/>
        </authorList>
    </citation>
    <scope>NUCLEOTIDE SEQUENCE [LARGE SCALE GENOMIC DNA]</scope>
    <source>
        <strain evidence="1 2">NRRL Y-17943</strain>
    </source>
</reference>
<dbReference type="GeneID" id="33557864"/>
<evidence type="ECO:0000313" key="1">
    <source>
        <dbReference type="EMBL" id="ORX36205.1"/>
    </source>
</evidence>
<evidence type="ECO:0000313" key="2">
    <source>
        <dbReference type="Proteomes" id="UP000193218"/>
    </source>
</evidence>
<name>A0A1Y1UGK9_9TREE</name>
<dbReference type="Proteomes" id="UP000193218">
    <property type="component" value="Unassembled WGS sequence"/>
</dbReference>
<proteinExistence type="predicted"/>
<dbReference type="RefSeq" id="XP_021870306.1">
    <property type="nucleotide sequence ID" value="XM_022016055.1"/>
</dbReference>
<comment type="caution">
    <text evidence="1">The sequence shown here is derived from an EMBL/GenBank/DDBJ whole genome shotgun (WGS) entry which is preliminary data.</text>
</comment>
<organism evidence="1 2">
    <name type="scientific">Kockovaella imperatae</name>
    <dbReference type="NCBI Taxonomy" id="4999"/>
    <lineage>
        <taxon>Eukaryota</taxon>
        <taxon>Fungi</taxon>
        <taxon>Dikarya</taxon>
        <taxon>Basidiomycota</taxon>
        <taxon>Agaricomycotina</taxon>
        <taxon>Tremellomycetes</taxon>
        <taxon>Tremellales</taxon>
        <taxon>Cuniculitremaceae</taxon>
        <taxon>Kockovaella</taxon>
    </lineage>
</organism>
<keyword evidence="2" id="KW-1185">Reference proteome</keyword>
<accession>A0A1Y1UGK9</accession>
<dbReference type="InParanoid" id="A0A1Y1UGK9"/>
<dbReference type="EMBL" id="NBSH01000008">
    <property type="protein sequence ID" value="ORX36205.1"/>
    <property type="molecule type" value="Genomic_DNA"/>
</dbReference>
<protein>
    <submittedName>
        <fullName evidence="1">Uncharacterized protein</fullName>
    </submittedName>
</protein>
<gene>
    <name evidence="1" type="ORF">BD324DRAFT_627862</name>
</gene>
<dbReference type="AlphaFoldDB" id="A0A1Y1UGK9"/>
<sequence length="169" mass="18715">MEFAPLRRHHALVSCPLSITANYRSFAGLALPITAPREHVFESLGRSRWCASHVQRCPQISLHWRGLAGNGLSIRHILRSGGYGTCEMQRTADLLTSIQLRFLHSSESQVSHGPSLSLRPLESGLRTDCHTDLPYKLARAAQMSCTTLRGRVRRAPPLPCPARNVAIEA</sequence>